<name>A0AAE3R2K3_9BACT</name>
<organism evidence="1 2">
    <name type="scientific">Xanthocytophaga agilis</name>
    <dbReference type="NCBI Taxonomy" id="3048010"/>
    <lineage>
        <taxon>Bacteria</taxon>
        <taxon>Pseudomonadati</taxon>
        <taxon>Bacteroidota</taxon>
        <taxon>Cytophagia</taxon>
        <taxon>Cytophagales</taxon>
        <taxon>Rhodocytophagaceae</taxon>
        <taxon>Xanthocytophaga</taxon>
    </lineage>
</organism>
<proteinExistence type="predicted"/>
<sequence length="295" mass="33471">MEVRPKTGSSCIFLILLLLQAGMIACNRTSKNEKAASDTLSANQVVTDTLSVQTSKIEEEDSRPPAKLLLEITPQEYLDILVKYDLSPLFLNADYKPQSAVYNGFYGTDHYRIEMYFASVTKDQKNPTLYHITGKSRYKKNITPFKGEVIVDTAMQFSNSNISPENTNVKGVYKTTGTFILREDSTLAGSGVFNGTVSIEFTLLTDSNTEFWYLNEIEEEEGADLVFDGEWVNYKTGKSKSVIWAKDIYSIGDSILEDFTIGERDVMINPKYRKLGWDSYWENAEWWNDSPHAKL</sequence>
<dbReference type="AlphaFoldDB" id="A0AAE3R2K3"/>
<reference evidence="1" key="1">
    <citation type="submission" date="2023-05" db="EMBL/GenBank/DDBJ databases">
        <authorList>
            <person name="Zhang X."/>
        </authorList>
    </citation>
    <scope>NUCLEOTIDE SEQUENCE</scope>
    <source>
        <strain evidence="1">BD1B2-1</strain>
    </source>
</reference>
<evidence type="ECO:0000313" key="1">
    <source>
        <dbReference type="EMBL" id="MDJ1499522.1"/>
    </source>
</evidence>
<keyword evidence="2" id="KW-1185">Reference proteome</keyword>
<comment type="caution">
    <text evidence="1">The sequence shown here is derived from an EMBL/GenBank/DDBJ whole genome shotgun (WGS) entry which is preliminary data.</text>
</comment>
<dbReference type="RefSeq" id="WP_314509049.1">
    <property type="nucleotide sequence ID" value="NZ_JASJOU010000001.1"/>
</dbReference>
<accession>A0AAE3R2K3</accession>
<evidence type="ECO:0000313" key="2">
    <source>
        <dbReference type="Proteomes" id="UP001232063"/>
    </source>
</evidence>
<dbReference type="Proteomes" id="UP001232063">
    <property type="component" value="Unassembled WGS sequence"/>
</dbReference>
<evidence type="ECO:0008006" key="3">
    <source>
        <dbReference type="Google" id="ProtNLM"/>
    </source>
</evidence>
<dbReference type="EMBL" id="JASJOU010000001">
    <property type="protein sequence ID" value="MDJ1499522.1"/>
    <property type="molecule type" value="Genomic_DNA"/>
</dbReference>
<gene>
    <name evidence="1" type="ORF">QNI22_02640</name>
</gene>
<dbReference type="PROSITE" id="PS51257">
    <property type="entry name" value="PROKAR_LIPOPROTEIN"/>
    <property type="match status" value="1"/>
</dbReference>
<protein>
    <recommendedName>
        <fullName evidence="3">Lipoprotein</fullName>
    </recommendedName>
</protein>